<dbReference type="GO" id="GO:0008610">
    <property type="term" value="P:lipid biosynthetic process"/>
    <property type="evidence" value="ECO:0007669"/>
    <property type="project" value="InterPro"/>
</dbReference>
<dbReference type="PANTHER" id="PTHR43675">
    <property type="entry name" value="ARSENITE METHYLTRANSFERASE"/>
    <property type="match status" value="1"/>
</dbReference>
<dbReference type="GO" id="GO:0008168">
    <property type="term" value="F:methyltransferase activity"/>
    <property type="evidence" value="ECO:0000318"/>
    <property type="project" value="GO_Central"/>
</dbReference>
<evidence type="ECO:0000313" key="1">
    <source>
        <dbReference type="EMBL" id="OAY55530.1"/>
    </source>
</evidence>
<dbReference type="Pfam" id="PF02353">
    <property type="entry name" value="CMAS"/>
    <property type="match status" value="1"/>
</dbReference>
<protein>
    <recommendedName>
        <fullName evidence="2">Cyclopropane-fatty-acyl-phospholipid synthase</fullName>
    </recommendedName>
</protein>
<reference evidence="1" key="1">
    <citation type="submission" date="2016-02" db="EMBL/GenBank/DDBJ databases">
        <title>WGS assembly of Manihot esculenta.</title>
        <authorList>
            <person name="Bredeson J.V."/>
            <person name="Prochnik S.E."/>
            <person name="Lyons J.B."/>
            <person name="Schmutz J."/>
            <person name="Grimwood J."/>
            <person name="Vrebalov J."/>
            <person name="Bart R.S."/>
            <person name="Amuge T."/>
            <person name="Ferguson M.E."/>
            <person name="Green R."/>
            <person name="Putnam N."/>
            <person name="Stites J."/>
            <person name="Rounsley S."/>
            <person name="Rokhsar D.S."/>
        </authorList>
    </citation>
    <scope>NUCLEOTIDE SEQUENCE [LARGE SCALE GENOMIC DNA]</scope>
    <source>
        <tissue evidence="1">Leaf</tissue>
    </source>
</reference>
<sequence length="463" mass="52732">MADPESFDSVSNQIHKAPSTFETLGRGVVTRFLGSFISTGCLILQEADGTDLTFEGSGTKCSLKVHLKIHNPQFYWKVMTRADVGFADAYIDGDFSFADADEGLLNLMMLLIANNSASKSNKKRIHVEMGFRGWWTPLLFTATFASAKLVYQHVLRQNTLTQARRNISRHYDLSNDMFALFMGETMSYSCGIFKTEDEDLQTAQLRKFSILIEKARIEPKQEVLDIGCGWGTFGIEVVKRTGCKYTGITLSEEQLKFAEKKVKEAGLQDHISLQLCDYRQLPATTKYDRIITCEMIEHVGHEYMEEFFGCCDKLLSEDGLFVLQFISIPDEYYEEVRRSAGFLKEYIFPGGNLPSFSRVISAMNAASRLCVEHVENIGSHYYHTLRCWRKNFLDNQSKILAMGFDEKFIRTWEYYFDYCAAGFRTYTVGDYQVVFSRAGNIETLGYPYKGFPSAYAHLSSTQG</sequence>
<proteinExistence type="predicted"/>
<dbReference type="InterPro" id="IPR026669">
    <property type="entry name" value="Arsenite_MeTrfase-like"/>
</dbReference>
<organism evidence="1">
    <name type="scientific">Manihot esculenta</name>
    <name type="common">Cassava</name>
    <name type="synonym">Jatropha manihot</name>
    <dbReference type="NCBI Taxonomy" id="3983"/>
    <lineage>
        <taxon>Eukaryota</taxon>
        <taxon>Viridiplantae</taxon>
        <taxon>Streptophyta</taxon>
        <taxon>Embryophyta</taxon>
        <taxon>Tracheophyta</taxon>
        <taxon>Spermatophyta</taxon>
        <taxon>Magnoliopsida</taxon>
        <taxon>eudicotyledons</taxon>
        <taxon>Gunneridae</taxon>
        <taxon>Pentapetalae</taxon>
        <taxon>rosids</taxon>
        <taxon>fabids</taxon>
        <taxon>Malpighiales</taxon>
        <taxon>Euphorbiaceae</taxon>
        <taxon>Crotonoideae</taxon>
        <taxon>Manihoteae</taxon>
        <taxon>Manihot</taxon>
    </lineage>
</organism>
<dbReference type="PIRSF" id="PIRSF003085">
    <property type="entry name" value="CMAS"/>
    <property type="match status" value="1"/>
</dbReference>
<dbReference type="STRING" id="3983.A0A2C9WAH2"/>
<accession>A0A2C9WAH2</accession>
<gene>
    <name evidence="1" type="ORF">MANES_03G160900</name>
</gene>
<dbReference type="AlphaFoldDB" id="A0A2C9WAH2"/>
<dbReference type="SUPFAM" id="SSF53335">
    <property type="entry name" value="S-adenosyl-L-methionine-dependent methyltransferases"/>
    <property type="match status" value="1"/>
</dbReference>
<evidence type="ECO:0008006" key="2">
    <source>
        <dbReference type="Google" id="ProtNLM"/>
    </source>
</evidence>
<dbReference type="Gene3D" id="3.40.50.150">
    <property type="entry name" value="Vaccinia Virus protein VP39"/>
    <property type="match status" value="1"/>
</dbReference>
<dbReference type="CDD" id="cd02440">
    <property type="entry name" value="AdoMet_MTases"/>
    <property type="match status" value="1"/>
</dbReference>
<dbReference type="InterPro" id="IPR029063">
    <property type="entry name" value="SAM-dependent_MTases_sf"/>
</dbReference>
<dbReference type="InterPro" id="IPR003333">
    <property type="entry name" value="CMAS"/>
</dbReference>
<name>A0A2C9WAH2_MANES</name>
<dbReference type="PANTHER" id="PTHR43675:SF25">
    <property type="entry name" value="CYCLOPROPANE FATTY ACID SYNTHASE"/>
    <property type="match status" value="1"/>
</dbReference>
<dbReference type="EMBL" id="CM004389">
    <property type="protein sequence ID" value="OAY55530.1"/>
    <property type="molecule type" value="Genomic_DNA"/>
</dbReference>